<dbReference type="RefSeq" id="WP_093357098.1">
    <property type="nucleotide sequence ID" value="NZ_FOTW01000043.1"/>
</dbReference>
<sequence>MRIRSIKPEFWRSPAVAELPREFRLLWIGLWSYVDDNGVGIDDYRLIAADLFALDDPVEAREFVREGLATLSRGLQITRYTLDGRSYLYVNGWDKHQRIDRPGKPRYPLPPTDLQPTPTDKTPGSDQSGPVAERGLAEPSRQSRETLAPGTEEQGNRGTGQKESSSRASARRRGTTTLVQLADSAVKPDARRIVDAWRNAQPDAAKYRPQTIREIGKVIDGLLRDGADPELVRAALDEWDRRPEIHRPGALPYVYDDVIKAARAAQKPAQPARSARGDKVRGYLGIDRDRSPQEAAQAVANIGDVIAPDFDAIFGGPQLKEITA</sequence>
<evidence type="ECO:0000313" key="2">
    <source>
        <dbReference type="EMBL" id="SFM88922.1"/>
    </source>
</evidence>
<dbReference type="OrthoDB" id="5526813at2"/>
<dbReference type="EMBL" id="FOTW01000043">
    <property type="protein sequence ID" value="SFM88922.1"/>
    <property type="molecule type" value="Genomic_DNA"/>
</dbReference>
<dbReference type="STRING" id="758825.SAMN02982985_05676"/>
<proteinExistence type="predicted"/>
<protein>
    <submittedName>
        <fullName evidence="2">Uncharacterized protein</fullName>
    </submittedName>
</protein>
<reference evidence="2 3" key="1">
    <citation type="submission" date="2016-10" db="EMBL/GenBank/DDBJ databases">
        <authorList>
            <person name="de Groot N.N."/>
        </authorList>
    </citation>
    <scope>NUCLEOTIDE SEQUENCE [LARGE SCALE GENOMIC DNA]</scope>
    <source>
        <strain evidence="2 3">ATCC 43154</strain>
    </source>
</reference>
<dbReference type="Proteomes" id="UP000199470">
    <property type="component" value="Unassembled WGS sequence"/>
</dbReference>
<keyword evidence="3" id="KW-1185">Reference proteome</keyword>
<gene>
    <name evidence="2" type="ORF">SAMN02982985_05676</name>
</gene>
<accession>A0A1I4UIT6</accession>
<evidence type="ECO:0000256" key="1">
    <source>
        <dbReference type="SAM" id="MobiDB-lite"/>
    </source>
</evidence>
<feature type="region of interest" description="Disordered" evidence="1">
    <location>
        <begin position="99"/>
        <end position="177"/>
    </location>
</feature>
<evidence type="ECO:0000313" key="3">
    <source>
        <dbReference type="Proteomes" id="UP000199470"/>
    </source>
</evidence>
<dbReference type="AlphaFoldDB" id="A0A1I4UIT6"/>
<organism evidence="2 3">
    <name type="scientific">Rugamonas rubra</name>
    <dbReference type="NCBI Taxonomy" id="758825"/>
    <lineage>
        <taxon>Bacteria</taxon>
        <taxon>Pseudomonadati</taxon>
        <taxon>Pseudomonadota</taxon>
        <taxon>Betaproteobacteria</taxon>
        <taxon>Burkholderiales</taxon>
        <taxon>Oxalobacteraceae</taxon>
        <taxon>Telluria group</taxon>
        <taxon>Rugamonas</taxon>
    </lineage>
</organism>
<name>A0A1I4UIT6_9BURK</name>